<organism evidence="1">
    <name type="scientific">Pararge aegeria</name>
    <name type="common">speckled wood butterfly</name>
    <dbReference type="NCBI Taxonomy" id="116150"/>
    <lineage>
        <taxon>Eukaryota</taxon>
        <taxon>Metazoa</taxon>
        <taxon>Ecdysozoa</taxon>
        <taxon>Arthropoda</taxon>
        <taxon>Hexapoda</taxon>
        <taxon>Insecta</taxon>
        <taxon>Pterygota</taxon>
        <taxon>Neoptera</taxon>
        <taxon>Endopterygota</taxon>
        <taxon>Lepidoptera</taxon>
        <taxon>Glossata</taxon>
        <taxon>Ditrysia</taxon>
        <taxon>Papilionoidea</taxon>
        <taxon>Nymphalidae</taxon>
        <taxon>Satyrinae</taxon>
        <taxon>Satyrini</taxon>
        <taxon>Parargina</taxon>
        <taxon>Pararge</taxon>
    </lineage>
</organism>
<accession>S4PMQ0</accession>
<dbReference type="EMBL" id="GAIX01001307">
    <property type="protein sequence ID" value="JAA91253.1"/>
    <property type="molecule type" value="Transcribed_RNA"/>
</dbReference>
<feature type="non-terminal residue" evidence="1">
    <location>
        <position position="1"/>
    </location>
</feature>
<protein>
    <submittedName>
        <fullName evidence="1">Putative exocyst complex component 5-like protein</fullName>
    </submittedName>
</protein>
<evidence type="ECO:0000313" key="1">
    <source>
        <dbReference type="EMBL" id="JAA91253.1"/>
    </source>
</evidence>
<name>S4PMQ0_9NEOP</name>
<proteinExistence type="predicted"/>
<sequence length="76" mass="8620">AGGDRAPRPSPHTHFSTPCTHCATCYSSNLRTCIRSAKERRWRSWIIQSYTTSSNCGRTTRVISYQAFSRACHNLL</sequence>
<dbReference type="AlphaFoldDB" id="S4PMQ0"/>
<reference evidence="1" key="1">
    <citation type="journal article" date="2013" name="BMC Genomics">
        <title>Unscrambling butterfly oogenesis.</title>
        <authorList>
            <person name="Carter J.M."/>
            <person name="Baker S.C."/>
            <person name="Pink R."/>
            <person name="Carter D.R."/>
            <person name="Collins A."/>
            <person name="Tomlin J."/>
            <person name="Gibbs M."/>
            <person name="Breuker C.J."/>
        </authorList>
    </citation>
    <scope>NUCLEOTIDE SEQUENCE</scope>
    <source>
        <tissue evidence="1">Ovary</tissue>
    </source>
</reference>
<reference evidence="1" key="2">
    <citation type="submission" date="2013-05" db="EMBL/GenBank/DDBJ databases">
        <authorList>
            <person name="Carter J.-M."/>
            <person name="Baker S.C."/>
            <person name="Pink R."/>
            <person name="Carter D.R.F."/>
            <person name="Collins A."/>
            <person name="Tomlin J."/>
            <person name="Gibbs M."/>
            <person name="Breuker C.J."/>
        </authorList>
    </citation>
    <scope>NUCLEOTIDE SEQUENCE</scope>
    <source>
        <tissue evidence="1">Ovary</tissue>
    </source>
</reference>